<dbReference type="Proteomes" id="UP000828251">
    <property type="component" value="Unassembled WGS sequence"/>
</dbReference>
<evidence type="ECO:0000313" key="1">
    <source>
        <dbReference type="EMBL" id="KAH1065846.1"/>
    </source>
</evidence>
<protein>
    <submittedName>
        <fullName evidence="1">Uncharacterized protein</fullName>
    </submittedName>
</protein>
<accession>A0A9D3V0S9</accession>
<organism evidence="1 2">
    <name type="scientific">Gossypium stocksii</name>
    <dbReference type="NCBI Taxonomy" id="47602"/>
    <lineage>
        <taxon>Eukaryota</taxon>
        <taxon>Viridiplantae</taxon>
        <taxon>Streptophyta</taxon>
        <taxon>Embryophyta</taxon>
        <taxon>Tracheophyta</taxon>
        <taxon>Spermatophyta</taxon>
        <taxon>Magnoliopsida</taxon>
        <taxon>eudicotyledons</taxon>
        <taxon>Gunneridae</taxon>
        <taxon>Pentapetalae</taxon>
        <taxon>rosids</taxon>
        <taxon>malvids</taxon>
        <taxon>Malvales</taxon>
        <taxon>Malvaceae</taxon>
        <taxon>Malvoideae</taxon>
        <taxon>Gossypium</taxon>
    </lineage>
</organism>
<reference evidence="1 2" key="1">
    <citation type="journal article" date="2021" name="Plant Biotechnol. J.">
        <title>Multi-omics assisted identification of the key and species-specific regulatory components of drought-tolerant mechanisms in Gossypium stocksii.</title>
        <authorList>
            <person name="Yu D."/>
            <person name="Ke L."/>
            <person name="Zhang D."/>
            <person name="Wu Y."/>
            <person name="Sun Y."/>
            <person name="Mei J."/>
            <person name="Sun J."/>
            <person name="Sun Y."/>
        </authorList>
    </citation>
    <scope>NUCLEOTIDE SEQUENCE [LARGE SCALE GENOMIC DNA]</scope>
    <source>
        <strain evidence="2">cv. E1</strain>
        <tissue evidence="1">Leaf</tissue>
    </source>
</reference>
<keyword evidence="2" id="KW-1185">Reference proteome</keyword>
<dbReference type="EMBL" id="JAIQCV010000009">
    <property type="protein sequence ID" value="KAH1065846.1"/>
    <property type="molecule type" value="Genomic_DNA"/>
</dbReference>
<sequence length="145" mass="15844">MRACFIRNEGGGKGGGLVEGEMRKAKKRLKGEVGFSPVTGKGLLTEFIGILSTSHHGKSPYFSPLVFHGGGHTANWALLASLCKILVMHFFQLSSHSDELPGLEFTPSGYLCIASQGSIPEFDIQFQVKPLGNKRESVWKLHIYP</sequence>
<comment type="caution">
    <text evidence="1">The sequence shown here is derived from an EMBL/GenBank/DDBJ whole genome shotgun (WGS) entry which is preliminary data.</text>
</comment>
<proteinExistence type="predicted"/>
<dbReference type="AlphaFoldDB" id="A0A9D3V0S9"/>
<evidence type="ECO:0000313" key="2">
    <source>
        <dbReference type="Proteomes" id="UP000828251"/>
    </source>
</evidence>
<gene>
    <name evidence="1" type="ORF">J1N35_030833</name>
</gene>
<dbReference type="OrthoDB" id="10487702at2759"/>
<name>A0A9D3V0S9_9ROSI</name>